<dbReference type="InterPro" id="IPR046111">
    <property type="entry name" value="DUF6048"/>
</dbReference>
<keyword evidence="2" id="KW-1185">Reference proteome</keyword>
<protein>
    <submittedName>
        <fullName evidence="1">DUF6048 family protein</fullName>
    </submittedName>
</protein>
<dbReference type="EMBL" id="JBHULZ010000023">
    <property type="protein sequence ID" value="MFD2697247.1"/>
    <property type="molecule type" value="Genomic_DNA"/>
</dbReference>
<evidence type="ECO:0000313" key="2">
    <source>
        <dbReference type="Proteomes" id="UP001597357"/>
    </source>
</evidence>
<dbReference type="RefSeq" id="WP_379044753.1">
    <property type="nucleotide sequence ID" value="NZ_JBHULZ010000023.1"/>
</dbReference>
<evidence type="ECO:0000313" key="1">
    <source>
        <dbReference type="EMBL" id="MFD2697247.1"/>
    </source>
</evidence>
<name>A0ABW5SDK1_9FLAO</name>
<dbReference type="Proteomes" id="UP001597357">
    <property type="component" value="Unassembled WGS sequence"/>
</dbReference>
<proteinExistence type="predicted"/>
<gene>
    <name evidence="1" type="ORF">ACFSQ0_04515</name>
</gene>
<accession>A0ABW5SDK1</accession>
<sequence>MNKKLTFIFIINYCFFSLYGFSQESDSLSAIKTQNKYGLRVGVDLANLTRSFLDNDFEGIEIAADYRITEKLYLAGEIGRDKKKYDEDYLYGDTQGQYLKLGVNYNAYENWANMQNEIYAGFRYGYANFNQHLEAFEIYNTNLFFPRDLRTVNREFKGLSAHWFEIQGGAKAELFNNLFLGIHLQLKVMLNQKKPDGFGNLYIPGFNRVNANSAIGVGYGYTLSYLIPITKK</sequence>
<organism evidence="1 2">
    <name type="scientific">Mesonia sediminis</name>
    <dbReference type="NCBI Taxonomy" id="1703946"/>
    <lineage>
        <taxon>Bacteria</taxon>
        <taxon>Pseudomonadati</taxon>
        <taxon>Bacteroidota</taxon>
        <taxon>Flavobacteriia</taxon>
        <taxon>Flavobacteriales</taxon>
        <taxon>Flavobacteriaceae</taxon>
        <taxon>Mesonia</taxon>
    </lineage>
</organism>
<comment type="caution">
    <text evidence="1">The sequence shown here is derived from an EMBL/GenBank/DDBJ whole genome shotgun (WGS) entry which is preliminary data.</text>
</comment>
<dbReference type="Pfam" id="PF19515">
    <property type="entry name" value="DUF6048"/>
    <property type="match status" value="1"/>
</dbReference>
<reference evidence="2" key="1">
    <citation type="journal article" date="2019" name="Int. J. Syst. Evol. Microbiol.">
        <title>The Global Catalogue of Microorganisms (GCM) 10K type strain sequencing project: providing services to taxonomists for standard genome sequencing and annotation.</title>
        <authorList>
            <consortium name="The Broad Institute Genomics Platform"/>
            <consortium name="The Broad Institute Genome Sequencing Center for Infectious Disease"/>
            <person name="Wu L."/>
            <person name="Ma J."/>
        </authorList>
    </citation>
    <scope>NUCLEOTIDE SEQUENCE [LARGE SCALE GENOMIC DNA]</scope>
    <source>
        <strain evidence="2">KCTC 42255</strain>
    </source>
</reference>